<reference evidence="3" key="1">
    <citation type="submission" date="2017-02" db="UniProtKB">
        <authorList>
            <consortium name="WormBaseParasite"/>
        </authorList>
    </citation>
    <scope>IDENTIFICATION</scope>
</reference>
<dbReference type="AlphaFoldDB" id="A0A0N4ZYF1"/>
<protein>
    <submittedName>
        <fullName evidence="3">ING domain-containing protein</fullName>
    </submittedName>
</protein>
<dbReference type="PANTHER" id="PTHR31353">
    <property type="entry name" value="FAM98"/>
    <property type="match status" value="1"/>
</dbReference>
<dbReference type="GO" id="GO:0072669">
    <property type="term" value="C:tRNA-splicing ligase complex"/>
    <property type="evidence" value="ECO:0007669"/>
    <property type="project" value="TreeGrafter"/>
</dbReference>
<comment type="similarity">
    <text evidence="1">Belongs to the FAM98 family.</text>
</comment>
<organism evidence="2 3">
    <name type="scientific">Parastrongyloides trichosuri</name>
    <name type="common">Possum-specific nematode worm</name>
    <dbReference type="NCBI Taxonomy" id="131310"/>
    <lineage>
        <taxon>Eukaryota</taxon>
        <taxon>Metazoa</taxon>
        <taxon>Ecdysozoa</taxon>
        <taxon>Nematoda</taxon>
        <taxon>Chromadorea</taxon>
        <taxon>Rhabditida</taxon>
        <taxon>Tylenchina</taxon>
        <taxon>Panagrolaimomorpha</taxon>
        <taxon>Strongyloidoidea</taxon>
        <taxon>Strongyloididae</taxon>
        <taxon>Parastrongyloides</taxon>
    </lineage>
</organism>
<keyword evidence="2" id="KW-1185">Reference proteome</keyword>
<name>A0A0N4ZYF1_PARTI</name>
<evidence type="ECO:0000256" key="1">
    <source>
        <dbReference type="ARBA" id="ARBA00007218"/>
    </source>
</evidence>
<sequence length="173" mass="19939">MEVDNVALNTYELLCDVLDINQSKSIKDTFQIINQKISELRKDHTLKNPLVKDSLSKKELSVLENVNDAMYEDYRLREELFKLRSQATIESFQYSKAKHFKIEDYNTMIKEGQKHPIPSISKLSRAEILSASEDMLLIEKISNIDSSKGTNNSTKKYILEDKPKDRGGRMVGH</sequence>
<dbReference type="InterPro" id="IPR018797">
    <property type="entry name" value="FAM98"/>
</dbReference>
<evidence type="ECO:0000313" key="3">
    <source>
        <dbReference type="WBParaSite" id="PTRK_0001382200.1"/>
    </source>
</evidence>
<evidence type="ECO:0000313" key="2">
    <source>
        <dbReference type="Proteomes" id="UP000038045"/>
    </source>
</evidence>
<dbReference type="Proteomes" id="UP000038045">
    <property type="component" value="Unplaced"/>
</dbReference>
<accession>A0A0N4ZYF1</accession>
<dbReference type="Pfam" id="PF10239">
    <property type="entry name" value="DUF2465"/>
    <property type="match status" value="1"/>
</dbReference>
<proteinExistence type="inferred from homology"/>
<dbReference type="PANTHER" id="PTHR31353:SF1">
    <property type="entry name" value="PROTEIN FAM98B"/>
    <property type="match status" value="1"/>
</dbReference>
<dbReference type="STRING" id="131310.A0A0N4ZYF1"/>
<dbReference type="WBParaSite" id="PTRK_0001382200.1">
    <property type="protein sequence ID" value="PTRK_0001382200.1"/>
    <property type="gene ID" value="PTRK_0001382200"/>
</dbReference>